<protein>
    <submittedName>
        <fullName evidence="1">Uncharacterized protein</fullName>
    </submittedName>
</protein>
<organism evidence="1 2">
    <name type="scientific">Pocillopora damicornis</name>
    <name type="common">Cauliflower coral</name>
    <name type="synonym">Millepora damicornis</name>
    <dbReference type="NCBI Taxonomy" id="46731"/>
    <lineage>
        <taxon>Eukaryota</taxon>
        <taxon>Metazoa</taxon>
        <taxon>Cnidaria</taxon>
        <taxon>Anthozoa</taxon>
        <taxon>Hexacorallia</taxon>
        <taxon>Scleractinia</taxon>
        <taxon>Astrocoeniina</taxon>
        <taxon>Pocilloporidae</taxon>
        <taxon>Pocillopora</taxon>
    </lineage>
</organism>
<comment type="caution">
    <text evidence="1">The sequence shown here is derived from an EMBL/GenBank/DDBJ whole genome shotgun (WGS) entry which is preliminary data.</text>
</comment>
<evidence type="ECO:0000313" key="1">
    <source>
        <dbReference type="EMBL" id="RMX49722.1"/>
    </source>
</evidence>
<proteinExistence type="predicted"/>
<evidence type="ECO:0000313" key="2">
    <source>
        <dbReference type="Proteomes" id="UP000275408"/>
    </source>
</evidence>
<gene>
    <name evidence="1" type="ORF">pdam_00008612</name>
</gene>
<dbReference type="AlphaFoldDB" id="A0A3M6U7P0"/>
<name>A0A3M6U7P0_POCDA</name>
<reference evidence="1 2" key="1">
    <citation type="journal article" date="2018" name="Sci. Rep.">
        <title>Comparative analysis of the Pocillopora damicornis genome highlights role of immune system in coral evolution.</title>
        <authorList>
            <person name="Cunning R."/>
            <person name="Bay R.A."/>
            <person name="Gillette P."/>
            <person name="Baker A.C."/>
            <person name="Traylor-Knowles N."/>
        </authorList>
    </citation>
    <scope>NUCLEOTIDE SEQUENCE [LARGE SCALE GENOMIC DNA]</scope>
    <source>
        <strain evidence="1">RSMAS</strain>
        <tissue evidence="1">Whole animal</tissue>
    </source>
</reference>
<dbReference type="Proteomes" id="UP000275408">
    <property type="component" value="Unassembled WGS sequence"/>
</dbReference>
<keyword evidence="2" id="KW-1185">Reference proteome</keyword>
<sequence length="42" mass="4556">MLMAPTFLPHSLQTFSRGLGSTLLPQPLKACSQSIYGLPHDT</sequence>
<dbReference type="EMBL" id="RCHS01002064">
    <property type="protein sequence ID" value="RMX49722.1"/>
    <property type="molecule type" value="Genomic_DNA"/>
</dbReference>
<accession>A0A3M6U7P0</accession>